<evidence type="ECO:0000313" key="2">
    <source>
        <dbReference type="EMBL" id="KAG0581259.1"/>
    </source>
</evidence>
<keyword evidence="3" id="KW-1185">Reference proteome</keyword>
<dbReference type="SUPFAM" id="SSF53474">
    <property type="entry name" value="alpha/beta-Hydrolases"/>
    <property type="match status" value="1"/>
</dbReference>
<keyword evidence="1" id="KW-0732">Signal</keyword>
<feature type="chain" id="PRO_5035901016" description="Fungal lipase-like domain-containing protein" evidence="1">
    <location>
        <begin position="30"/>
        <end position="325"/>
    </location>
</feature>
<dbReference type="AlphaFoldDB" id="A0A8T0IEA8"/>
<dbReference type="GO" id="GO:0006629">
    <property type="term" value="P:lipid metabolic process"/>
    <property type="evidence" value="ECO:0007669"/>
    <property type="project" value="InterPro"/>
</dbReference>
<accession>A0A8T0IEA8</accession>
<sequence length="325" mass="35271">MGMVARKGVSLLMKLWLLILVAVAHEAAALRGEDGWNAIIEGLTEFDGPTFRDEVAEPLVQLSANAYRYPDVIHVPGWVPSPKVAPIAPGGGGMHALVYEEENGGESGRIVVAYRGTQIGTTVDCIADMCVDAAMWVLPDDCETNPPKCALFDNATLDYFSQAVEYALKVRSAYPSASLLFTGHSLGGGLAILVSAALSTDPGYPVIAFGSAGTRTALQVRNLNLSAEHQKRIVTIADQWDEIMRTSWDEQLGWVCLYESKIKFVCKKCFESPTCLFKTISTRQGMLGGIFDGLYCKLCFLLTHYLAGLIHTIQKGARPACEFLA</sequence>
<protein>
    <recommendedName>
        <fullName evidence="4">Fungal lipase-like domain-containing protein</fullName>
    </recommendedName>
</protein>
<name>A0A8T0IEA8_CERPU</name>
<evidence type="ECO:0008006" key="4">
    <source>
        <dbReference type="Google" id="ProtNLM"/>
    </source>
</evidence>
<organism evidence="2 3">
    <name type="scientific">Ceratodon purpureus</name>
    <name type="common">Fire moss</name>
    <name type="synonym">Dicranum purpureum</name>
    <dbReference type="NCBI Taxonomy" id="3225"/>
    <lineage>
        <taxon>Eukaryota</taxon>
        <taxon>Viridiplantae</taxon>
        <taxon>Streptophyta</taxon>
        <taxon>Embryophyta</taxon>
        <taxon>Bryophyta</taxon>
        <taxon>Bryophytina</taxon>
        <taxon>Bryopsida</taxon>
        <taxon>Dicranidae</taxon>
        <taxon>Pseudoditrichales</taxon>
        <taxon>Ditrichaceae</taxon>
        <taxon>Ceratodon</taxon>
    </lineage>
</organism>
<dbReference type="Gene3D" id="3.40.50.1820">
    <property type="entry name" value="alpha/beta hydrolase"/>
    <property type="match status" value="1"/>
</dbReference>
<dbReference type="EMBL" id="CM026424">
    <property type="protein sequence ID" value="KAG0581259.1"/>
    <property type="molecule type" value="Genomic_DNA"/>
</dbReference>
<dbReference type="Proteomes" id="UP000822688">
    <property type="component" value="Chromosome 4"/>
</dbReference>
<evidence type="ECO:0000256" key="1">
    <source>
        <dbReference type="SAM" id="SignalP"/>
    </source>
</evidence>
<dbReference type="InterPro" id="IPR029058">
    <property type="entry name" value="AB_hydrolase_fold"/>
</dbReference>
<gene>
    <name evidence="2" type="ORF">KC19_4G237300</name>
</gene>
<reference evidence="2" key="1">
    <citation type="submission" date="2020-06" db="EMBL/GenBank/DDBJ databases">
        <title>WGS assembly of Ceratodon purpureus strain R40.</title>
        <authorList>
            <person name="Carey S.B."/>
            <person name="Jenkins J."/>
            <person name="Shu S."/>
            <person name="Lovell J.T."/>
            <person name="Sreedasyam A."/>
            <person name="Maumus F."/>
            <person name="Tiley G.P."/>
            <person name="Fernandez-Pozo N."/>
            <person name="Barry K."/>
            <person name="Chen C."/>
            <person name="Wang M."/>
            <person name="Lipzen A."/>
            <person name="Daum C."/>
            <person name="Saski C.A."/>
            <person name="Payton A.C."/>
            <person name="Mcbreen J.C."/>
            <person name="Conrad R.E."/>
            <person name="Kollar L.M."/>
            <person name="Olsson S."/>
            <person name="Huttunen S."/>
            <person name="Landis J.B."/>
            <person name="Wickett N.J."/>
            <person name="Johnson M.G."/>
            <person name="Rensing S.A."/>
            <person name="Grimwood J."/>
            <person name="Schmutz J."/>
            <person name="Mcdaniel S.F."/>
        </authorList>
    </citation>
    <scope>NUCLEOTIDE SEQUENCE</scope>
    <source>
        <strain evidence="2">R40</strain>
    </source>
</reference>
<dbReference type="Pfam" id="PF26363">
    <property type="entry name" value="Phospholipase-like"/>
    <property type="match status" value="1"/>
</dbReference>
<feature type="signal peptide" evidence="1">
    <location>
        <begin position="1"/>
        <end position="29"/>
    </location>
</feature>
<evidence type="ECO:0000313" key="3">
    <source>
        <dbReference type="Proteomes" id="UP000822688"/>
    </source>
</evidence>
<proteinExistence type="predicted"/>
<comment type="caution">
    <text evidence="2">The sequence shown here is derived from an EMBL/GenBank/DDBJ whole genome shotgun (WGS) entry which is preliminary data.</text>
</comment>